<evidence type="ECO:0000256" key="9">
    <source>
        <dbReference type="ARBA" id="ARBA00022989"/>
    </source>
</evidence>
<dbReference type="EMBL" id="NFJD01000001">
    <property type="protein sequence ID" value="OUO57414.1"/>
    <property type="molecule type" value="Genomic_DNA"/>
</dbReference>
<comment type="similarity">
    <text evidence="3 15">Belongs to the CDP-alcohol phosphatidyltransferase class-I family.</text>
</comment>
<feature type="transmembrane region" description="Helical" evidence="16">
    <location>
        <begin position="236"/>
        <end position="257"/>
    </location>
</feature>
<dbReference type="GO" id="GO:0008654">
    <property type="term" value="P:phospholipid biosynthetic process"/>
    <property type="evidence" value="ECO:0007669"/>
    <property type="project" value="UniProtKB-KW"/>
</dbReference>
<evidence type="ECO:0000256" key="8">
    <source>
        <dbReference type="ARBA" id="ARBA00022692"/>
    </source>
</evidence>
<evidence type="ECO:0000313" key="17">
    <source>
        <dbReference type="EMBL" id="OUO57414.1"/>
    </source>
</evidence>
<name>A0A1Y4DE65_9BACT</name>
<evidence type="ECO:0000256" key="1">
    <source>
        <dbReference type="ARBA" id="ARBA00000287"/>
    </source>
</evidence>
<dbReference type="NCBIfam" id="TIGR00473">
    <property type="entry name" value="pssA"/>
    <property type="match status" value="1"/>
</dbReference>
<evidence type="ECO:0000256" key="13">
    <source>
        <dbReference type="ARBA" id="ARBA00023264"/>
    </source>
</evidence>
<keyword evidence="11 16" id="KW-0472">Membrane</keyword>
<evidence type="ECO:0000256" key="15">
    <source>
        <dbReference type="RuleBase" id="RU003750"/>
    </source>
</evidence>
<organism evidence="17 18">
    <name type="scientific">Candidatus Avelusimicrobium gallicola</name>
    <dbReference type="NCBI Taxonomy" id="2562704"/>
    <lineage>
        <taxon>Bacteria</taxon>
        <taxon>Pseudomonadati</taxon>
        <taxon>Elusimicrobiota</taxon>
        <taxon>Elusimicrobia</taxon>
        <taxon>Elusimicrobiales</taxon>
        <taxon>Elusimicrobiaceae</taxon>
        <taxon>Candidatus Avelusimicrobium</taxon>
    </lineage>
</organism>
<evidence type="ECO:0000256" key="16">
    <source>
        <dbReference type="SAM" id="Phobius"/>
    </source>
</evidence>
<gene>
    <name evidence="17" type="ORF">B5F75_01180</name>
</gene>
<evidence type="ECO:0000256" key="12">
    <source>
        <dbReference type="ARBA" id="ARBA00023209"/>
    </source>
</evidence>
<keyword evidence="9 16" id="KW-1133">Transmembrane helix</keyword>
<dbReference type="RefSeq" id="WP_087286682.1">
    <property type="nucleotide sequence ID" value="NZ_NFJD01000001.1"/>
</dbReference>
<dbReference type="AlphaFoldDB" id="A0A1Y4DE65"/>
<dbReference type="Gene3D" id="1.20.120.1760">
    <property type="match status" value="1"/>
</dbReference>
<reference evidence="18" key="1">
    <citation type="submission" date="2017-04" db="EMBL/GenBank/DDBJ databases">
        <title>Function of individual gut microbiota members based on whole genome sequencing of pure cultures obtained from chicken caecum.</title>
        <authorList>
            <person name="Medvecky M."/>
            <person name="Cejkova D."/>
            <person name="Polansky O."/>
            <person name="Karasova D."/>
            <person name="Kubasova T."/>
            <person name="Cizek A."/>
            <person name="Rychlik I."/>
        </authorList>
    </citation>
    <scope>NUCLEOTIDE SEQUENCE [LARGE SCALE GENOMIC DNA]</scope>
    <source>
        <strain evidence="18">An273</strain>
    </source>
</reference>
<evidence type="ECO:0000256" key="5">
    <source>
        <dbReference type="ARBA" id="ARBA00017171"/>
    </source>
</evidence>
<evidence type="ECO:0000256" key="3">
    <source>
        <dbReference type="ARBA" id="ARBA00010441"/>
    </source>
</evidence>
<dbReference type="Proteomes" id="UP000196368">
    <property type="component" value="Unassembled WGS sequence"/>
</dbReference>
<protein>
    <recommendedName>
        <fullName evidence="5">CDP-diacylglycerol--serine O-phosphatidyltransferase</fullName>
        <ecNumber evidence="4">2.7.8.8</ecNumber>
    </recommendedName>
    <alternativeName>
        <fullName evidence="14">Phosphatidylserine synthase</fullName>
    </alternativeName>
</protein>
<dbReference type="OrthoDB" id="9777147at2"/>
<keyword evidence="12" id="KW-0594">Phospholipid biosynthesis</keyword>
<comment type="subcellular location">
    <subcellularLocation>
        <location evidence="2">Endomembrane system</location>
        <topology evidence="2">Multi-pass membrane protein</topology>
    </subcellularLocation>
</comment>
<dbReference type="GO" id="GO:0003882">
    <property type="term" value="F:CDP-diacylglycerol-serine O-phosphatidyltransferase activity"/>
    <property type="evidence" value="ECO:0007669"/>
    <property type="project" value="UniProtKB-EC"/>
</dbReference>
<keyword evidence="8 16" id="KW-0812">Transmembrane</keyword>
<evidence type="ECO:0000256" key="2">
    <source>
        <dbReference type="ARBA" id="ARBA00004127"/>
    </source>
</evidence>
<comment type="caution">
    <text evidence="17">The sequence shown here is derived from an EMBL/GenBank/DDBJ whole genome shotgun (WGS) entry which is preliminary data.</text>
</comment>
<dbReference type="InterPro" id="IPR043130">
    <property type="entry name" value="CDP-OH_PTrfase_TM_dom"/>
</dbReference>
<dbReference type="InterPro" id="IPR050324">
    <property type="entry name" value="CDP-alcohol_PTase-I"/>
</dbReference>
<evidence type="ECO:0000256" key="11">
    <source>
        <dbReference type="ARBA" id="ARBA00023136"/>
    </source>
</evidence>
<comment type="catalytic activity">
    <reaction evidence="1">
        <text>a CDP-1,2-diacyl-sn-glycerol + L-serine = a 1,2-diacyl-sn-glycero-3-phospho-L-serine + CMP + H(+)</text>
        <dbReference type="Rhea" id="RHEA:16913"/>
        <dbReference type="ChEBI" id="CHEBI:15378"/>
        <dbReference type="ChEBI" id="CHEBI:33384"/>
        <dbReference type="ChEBI" id="CHEBI:57262"/>
        <dbReference type="ChEBI" id="CHEBI:58332"/>
        <dbReference type="ChEBI" id="CHEBI:60377"/>
        <dbReference type="EC" id="2.7.8.8"/>
    </reaction>
</comment>
<sequence>MQDENKETKVVDRLKHTGALTAPSLFTLGNLSCGFFSILASARGNFAQAGWLILAAAVFDMFDGRIARLLDAESDFGVEMDSLADAVSFCAAPAFLMYFFVLHAQPLWGAPIACVYTCFGVLRLAKFNTMAHAGQGSKKYFSGLPVPAPAALLASFAISYSIMEGEMGGRNIHLLTLYLPHLYNFVWFAMLILSLLMVSNIPYAAFKAKREKRLSVWTLLLIVFLVVMLIRFPQDVIFIVFSLYVIFGLLAVLYRAFRGIKVEK</sequence>
<keyword evidence="10" id="KW-0443">Lipid metabolism</keyword>
<feature type="transmembrane region" description="Helical" evidence="16">
    <location>
        <begin position="183"/>
        <end position="202"/>
    </location>
</feature>
<dbReference type="Pfam" id="PF01066">
    <property type="entry name" value="CDP-OH_P_transf"/>
    <property type="match status" value="1"/>
</dbReference>
<dbReference type="GO" id="GO:0016020">
    <property type="term" value="C:membrane"/>
    <property type="evidence" value="ECO:0007669"/>
    <property type="project" value="InterPro"/>
</dbReference>
<dbReference type="PANTHER" id="PTHR14269:SF61">
    <property type="entry name" value="CDP-DIACYLGLYCEROL--SERINE O-PHOSPHATIDYLTRANSFERASE"/>
    <property type="match status" value="1"/>
</dbReference>
<keyword evidence="13" id="KW-1208">Phospholipid metabolism</keyword>
<dbReference type="GO" id="GO:0012505">
    <property type="term" value="C:endomembrane system"/>
    <property type="evidence" value="ECO:0007669"/>
    <property type="project" value="UniProtKB-SubCell"/>
</dbReference>
<feature type="transmembrane region" description="Helical" evidence="16">
    <location>
        <begin position="146"/>
        <end position="163"/>
    </location>
</feature>
<keyword evidence="6" id="KW-0444">Lipid biosynthesis</keyword>
<evidence type="ECO:0000256" key="6">
    <source>
        <dbReference type="ARBA" id="ARBA00022516"/>
    </source>
</evidence>
<feature type="transmembrane region" description="Helical" evidence="16">
    <location>
        <begin position="107"/>
        <end position="125"/>
    </location>
</feature>
<dbReference type="InterPro" id="IPR004533">
    <property type="entry name" value="CDP-diaglyc--ser_O-PTrfase"/>
</dbReference>
<dbReference type="PANTHER" id="PTHR14269">
    <property type="entry name" value="CDP-DIACYLGLYCEROL--GLYCEROL-3-PHOSPHATE 3-PHOSPHATIDYLTRANSFERASE-RELATED"/>
    <property type="match status" value="1"/>
</dbReference>
<evidence type="ECO:0000256" key="7">
    <source>
        <dbReference type="ARBA" id="ARBA00022679"/>
    </source>
</evidence>
<evidence type="ECO:0000256" key="10">
    <source>
        <dbReference type="ARBA" id="ARBA00023098"/>
    </source>
</evidence>
<keyword evidence="7 15" id="KW-0808">Transferase</keyword>
<accession>A0A1Y4DE65</accession>
<evidence type="ECO:0000256" key="14">
    <source>
        <dbReference type="ARBA" id="ARBA00032361"/>
    </source>
</evidence>
<keyword evidence="18" id="KW-1185">Reference proteome</keyword>
<feature type="transmembrane region" description="Helical" evidence="16">
    <location>
        <begin position="214"/>
        <end position="230"/>
    </location>
</feature>
<feature type="transmembrane region" description="Helical" evidence="16">
    <location>
        <begin position="20"/>
        <end position="40"/>
    </location>
</feature>
<dbReference type="PROSITE" id="PS00379">
    <property type="entry name" value="CDP_ALCOHOL_P_TRANSF"/>
    <property type="match status" value="1"/>
</dbReference>
<dbReference type="InterPro" id="IPR048254">
    <property type="entry name" value="CDP_ALCOHOL_P_TRANSF_CS"/>
</dbReference>
<dbReference type="EC" id="2.7.8.8" evidence="4"/>
<proteinExistence type="inferred from homology"/>
<evidence type="ECO:0000256" key="4">
    <source>
        <dbReference type="ARBA" id="ARBA00013174"/>
    </source>
</evidence>
<evidence type="ECO:0000313" key="18">
    <source>
        <dbReference type="Proteomes" id="UP000196368"/>
    </source>
</evidence>
<dbReference type="InterPro" id="IPR000462">
    <property type="entry name" value="CDP-OH_P_trans"/>
</dbReference>